<comment type="caution">
    <text evidence="4">The sequence shown here is derived from an EMBL/GenBank/DDBJ whole genome shotgun (WGS) entry which is preliminary data.</text>
</comment>
<dbReference type="EMBL" id="RZIJ01000013">
    <property type="protein sequence ID" value="RUQ68913.1"/>
    <property type="molecule type" value="Genomic_DNA"/>
</dbReference>
<dbReference type="Proteomes" id="UP000280346">
    <property type="component" value="Unassembled WGS sequence"/>
</dbReference>
<accession>A0A3S0V5D2</accession>
<evidence type="ECO:0000256" key="2">
    <source>
        <dbReference type="ARBA" id="ARBA00022803"/>
    </source>
</evidence>
<dbReference type="InterPro" id="IPR011990">
    <property type="entry name" value="TPR-like_helical_dom_sf"/>
</dbReference>
<dbReference type="PROSITE" id="PS50005">
    <property type="entry name" value="TPR"/>
    <property type="match status" value="2"/>
</dbReference>
<dbReference type="RefSeq" id="WP_127000062.1">
    <property type="nucleotide sequence ID" value="NZ_JBNPXW010000012.1"/>
</dbReference>
<dbReference type="SMART" id="SM00028">
    <property type="entry name" value="TPR"/>
    <property type="match status" value="2"/>
</dbReference>
<dbReference type="GO" id="GO:0016740">
    <property type="term" value="F:transferase activity"/>
    <property type="evidence" value="ECO:0007669"/>
    <property type="project" value="UniProtKB-KW"/>
</dbReference>
<name>A0A3S0V5D2_9PROT</name>
<gene>
    <name evidence="4" type="ORF">EJ913_17225</name>
</gene>
<evidence type="ECO:0000313" key="4">
    <source>
        <dbReference type="EMBL" id="RUQ68913.1"/>
    </source>
</evidence>
<proteinExistence type="predicted"/>
<sequence length="450" mass="49582">MVTETAVAPKPASAPDQGLSIELLERMLVEQPRDPNVWSALGSLLRQQGKVQQAIACQHRALEFDPEHSGAWTNLGNVLADQERYDEAIAAHEKAVTLSKGAFSHVVNYTVALRHARRFERAVQVIDHALKVAPGNVSLRWDRVLTLLQLGRYEEGFRDYDCRLDLPSYQNRKPPGVLWDGSPLDGRTILLNTEQGFGDALLTARYVPLVKARGGRVILECHPELRRLLDGLPGVDAFIPAGSELPPYDVYCPLMSLPERLGTTVDSVPPPTPVSVPADARAKAATLVPKTPGILNVGIIWSGRVTFKDNTRRATTLSRFLRFLEIPKVRLFSLQKGPPEAELETLGTTTLITPLGPHFQDFADTAAALERLDLIIMTDSSVAHLAGSLGRPVWNLLQYMPYWIYGDKGSTTPWYPSMRLFQQETPGDWDGVFADAGQALRQLAASQSTG</sequence>
<dbReference type="Gene3D" id="3.40.50.2000">
    <property type="entry name" value="Glycogen Phosphorylase B"/>
    <property type="match status" value="1"/>
</dbReference>
<dbReference type="Pfam" id="PF13432">
    <property type="entry name" value="TPR_16"/>
    <property type="match status" value="2"/>
</dbReference>
<dbReference type="Gene3D" id="1.25.40.10">
    <property type="entry name" value="Tetratricopeptide repeat domain"/>
    <property type="match status" value="2"/>
</dbReference>
<keyword evidence="5" id="KW-1185">Reference proteome</keyword>
<evidence type="ECO:0000256" key="1">
    <source>
        <dbReference type="ARBA" id="ARBA00022737"/>
    </source>
</evidence>
<protein>
    <submittedName>
        <fullName evidence="4">Glycosyltransferase family 41 protein</fullName>
    </submittedName>
</protein>
<dbReference type="SUPFAM" id="SSF48452">
    <property type="entry name" value="TPR-like"/>
    <property type="match status" value="1"/>
</dbReference>
<dbReference type="PANTHER" id="PTHR44943">
    <property type="entry name" value="CELLULOSE SYNTHASE OPERON PROTEIN C"/>
    <property type="match status" value="1"/>
</dbReference>
<dbReference type="InterPro" id="IPR051685">
    <property type="entry name" value="Ycf3/AcsC/BcsC/TPR_MFPF"/>
</dbReference>
<dbReference type="SUPFAM" id="SSF53756">
    <property type="entry name" value="UDP-Glycosyltransferase/glycogen phosphorylase"/>
    <property type="match status" value="1"/>
</dbReference>
<dbReference type="AlphaFoldDB" id="A0A3S0V5D2"/>
<organism evidence="4 5">
    <name type="scientific">Azospirillum doebereinerae</name>
    <dbReference type="NCBI Taxonomy" id="92933"/>
    <lineage>
        <taxon>Bacteria</taxon>
        <taxon>Pseudomonadati</taxon>
        <taxon>Pseudomonadota</taxon>
        <taxon>Alphaproteobacteria</taxon>
        <taxon>Rhodospirillales</taxon>
        <taxon>Azospirillaceae</taxon>
        <taxon>Azospirillum</taxon>
    </lineage>
</organism>
<keyword evidence="2 3" id="KW-0802">TPR repeat</keyword>
<feature type="repeat" description="TPR" evidence="3">
    <location>
        <begin position="69"/>
        <end position="102"/>
    </location>
</feature>
<keyword evidence="1" id="KW-0677">Repeat</keyword>
<keyword evidence="4" id="KW-0808">Transferase</keyword>
<dbReference type="OrthoDB" id="9778733at2"/>
<reference evidence="4 5" key="1">
    <citation type="submission" date="2018-12" db="EMBL/GenBank/DDBJ databases">
        <authorList>
            <person name="Yang Y."/>
        </authorList>
    </citation>
    <scope>NUCLEOTIDE SEQUENCE [LARGE SCALE GENOMIC DNA]</scope>
    <source>
        <strain evidence="4 5">GSF71</strain>
    </source>
</reference>
<dbReference type="PANTHER" id="PTHR44943:SF4">
    <property type="entry name" value="TPR REPEAT-CONTAINING PROTEIN MJ0798"/>
    <property type="match status" value="1"/>
</dbReference>
<feature type="repeat" description="TPR" evidence="3">
    <location>
        <begin position="35"/>
        <end position="68"/>
    </location>
</feature>
<evidence type="ECO:0000313" key="5">
    <source>
        <dbReference type="Proteomes" id="UP000280346"/>
    </source>
</evidence>
<dbReference type="InterPro" id="IPR019734">
    <property type="entry name" value="TPR_rpt"/>
</dbReference>
<evidence type="ECO:0000256" key="3">
    <source>
        <dbReference type="PROSITE-ProRule" id="PRU00339"/>
    </source>
</evidence>